<feature type="signal peptide" evidence="7">
    <location>
        <begin position="1"/>
        <end position="16"/>
    </location>
</feature>
<evidence type="ECO:0000256" key="5">
    <source>
        <dbReference type="ARBA" id="ARBA00023054"/>
    </source>
</evidence>
<dbReference type="InterPro" id="IPR008632">
    <property type="entry name" value="Gp-FAR-1"/>
</dbReference>
<evidence type="ECO:0000256" key="7">
    <source>
        <dbReference type="SAM" id="SignalP"/>
    </source>
</evidence>
<keyword evidence="3" id="KW-0964">Secreted</keyword>
<evidence type="ECO:0000256" key="6">
    <source>
        <dbReference type="ARBA" id="ARBA00023121"/>
    </source>
</evidence>
<reference evidence="8" key="1">
    <citation type="submission" date="2023-06" db="EMBL/GenBank/DDBJ databases">
        <authorList>
            <person name="Delattre M."/>
        </authorList>
    </citation>
    <scope>NUCLEOTIDE SEQUENCE</scope>
    <source>
        <strain evidence="8">AF72</strain>
    </source>
</reference>
<dbReference type="GO" id="GO:0005576">
    <property type="term" value="C:extracellular region"/>
    <property type="evidence" value="ECO:0007669"/>
    <property type="project" value="UniProtKB-SubCell"/>
</dbReference>
<evidence type="ECO:0000256" key="1">
    <source>
        <dbReference type="ARBA" id="ARBA00004613"/>
    </source>
</evidence>
<proteinExistence type="inferred from homology"/>
<accession>A0AA36D492</accession>
<dbReference type="AlphaFoldDB" id="A0AA36D492"/>
<evidence type="ECO:0000256" key="3">
    <source>
        <dbReference type="ARBA" id="ARBA00022525"/>
    </source>
</evidence>
<name>A0AA36D492_9BILA</name>
<keyword evidence="4 7" id="KW-0732">Signal</keyword>
<feature type="chain" id="PRO_5041328970" evidence="7">
    <location>
        <begin position="17"/>
        <end position="199"/>
    </location>
</feature>
<keyword evidence="6" id="KW-0446">Lipid-binding</keyword>
<feature type="non-terminal residue" evidence="8">
    <location>
        <position position="1"/>
    </location>
</feature>
<comment type="caution">
    <text evidence="8">The sequence shown here is derived from an EMBL/GenBank/DDBJ whole genome shotgun (WGS) entry which is preliminary data.</text>
</comment>
<dbReference type="GO" id="GO:0008289">
    <property type="term" value="F:lipid binding"/>
    <property type="evidence" value="ECO:0007669"/>
    <property type="project" value="UniProtKB-KW"/>
</dbReference>
<protein>
    <submittedName>
        <fullName evidence="8">Uncharacterized protein</fullName>
    </submittedName>
</protein>
<evidence type="ECO:0000313" key="8">
    <source>
        <dbReference type="EMBL" id="CAJ0580436.1"/>
    </source>
</evidence>
<organism evidence="8 9">
    <name type="scientific">Mesorhabditis spiculigera</name>
    <dbReference type="NCBI Taxonomy" id="96644"/>
    <lineage>
        <taxon>Eukaryota</taxon>
        <taxon>Metazoa</taxon>
        <taxon>Ecdysozoa</taxon>
        <taxon>Nematoda</taxon>
        <taxon>Chromadorea</taxon>
        <taxon>Rhabditida</taxon>
        <taxon>Rhabditina</taxon>
        <taxon>Rhabditomorpha</taxon>
        <taxon>Rhabditoidea</taxon>
        <taxon>Rhabditidae</taxon>
        <taxon>Mesorhabditinae</taxon>
        <taxon>Mesorhabditis</taxon>
    </lineage>
</organism>
<evidence type="ECO:0000256" key="4">
    <source>
        <dbReference type="ARBA" id="ARBA00022729"/>
    </source>
</evidence>
<dbReference type="Gene3D" id="1.20.120.1100">
    <property type="match status" value="1"/>
</dbReference>
<comment type="similarity">
    <text evidence="2">Belongs to the fatty-acid and retinol-binding protein (FARBP) family.</text>
</comment>
<dbReference type="Proteomes" id="UP001177023">
    <property type="component" value="Unassembled WGS sequence"/>
</dbReference>
<comment type="subcellular location">
    <subcellularLocation>
        <location evidence="1">Secreted</location>
    </subcellularLocation>
</comment>
<sequence>MRQILLTTTLFLLANAQMDDNALSEDNRANDVPIDIRLLLSEDVFKELSSDVQNSLEGLFLSDIRNIAAWSRKLGQFSDGKEALHALKKTSETSYNYMKRLYDVYTFSYQGLTPGAKKYFDQGTSDIKKLRSTDVETRKRWFLEKHAAFQQLSFDDQSSIEDFFPLVFKVATDKPFRTNVIKKLDRLMRDRFSRQFLIA</sequence>
<keyword evidence="9" id="KW-1185">Reference proteome</keyword>
<keyword evidence="5" id="KW-0175">Coiled coil</keyword>
<dbReference type="EMBL" id="CATQJA010002659">
    <property type="protein sequence ID" value="CAJ0580436.1"/>
    <property type="molecule type" value="Genomic_DNA"/>
</dbReference>
<evidence type="ECO:0000256" key="2">
    <source>
        <dbReference type="ARBA" id="ARBA00006648"/>
    </source>
</evidence>
<gene>
    <name evidence="8" type="ORF">MSPICULIGERA_LOCUS18634</name>
</gene>
<evidence type="ECO:0000313" key="9">
    <source>
        <dbReference type="Proteomes" id="UP001177023"/>
    </source>
</evidence>
<dbReference type="Pfam" id="PF05823">
    <property type="entry name" value="Gp-FAR-1"/>
    <property type="match status" value="1"/>
</dbReference>